<accession>A0A0X3TZG0</accession>
<name>A0A0X3TZG0_9RHOB</name>
<gene>
    <name evidence="9" type="ORF">AVO44_13620</name>
</gene>
<dbReference type="OrthoDB" id="9808005at2"/>
<dbReference type="STRING" id="1685378.AVO44_13620"/>
<dbReference type="CDD" id="cd06261">
    <property type="entry name" value="TM_PBP2"/>
    <property type="match status" value="1"/>
</dbReference>
<dbReference type="Pfam" id="PF00528">
    <property type="entry name" value="BPD_transp_1"/>
    <property type="match status" value="1"/>
</dbReference>
<comment type="caution">
    <text evidence="9">The sequence shown here is derived from an EMBL/GenBank/DDBJ whole genome shotgun (WGS) entry which is preliminary data.</text>
</comment>
<dbReference type="GO" id="GO:0005886">
    <property type="term" value="C:plasma membrane"/>
    <property type="evidence" value="ECO:0007669"/>
    <property type="project" value="UniProtKB-SubCell"/>
</dbReference>
<reference evidence="10" key="1">
    <citation type="submission" date="2015-12" db="EMBL/GenBank/DDBJ databases">
        <authorList>
            <person name="Zhang G."/>
            <person name="Stingl U."/>
        </authorList>
    </citation>
    <scope>NUCLEOTIDE SEQUENCE [LARGE SCALE GENOMIC DNA]</scope>
    <source>
        <strain evidence="10">ZGT108</strain>
    </source>
</reference>
<feature type="transmembrane region" description="Helical" evidence="7">
    <location>
        <begin position="27"/>
        <end position="47"/>
    </location>
</feature>
<comment type="subcellular location">
    <subcellularLocation>
        <location evidence="1 7">Cell membrane</location>
        <topology evidence="1 7">Multi-pass membrane protein</topology>
    </subcellularLocation>
</comment>
<feature type="transmembrane region" description="Helical" evidence="7">
    <location>
        <begin position="258"/>
        <end position="279"/>
    </location>
</feature>
<evidence type="ECO:0000256" key="4">
    <source>
        <dbReference type="ARBA" id="ARBA00022692"/>
    </source>
</evidence>
<feature type="domain" description="ABC transmembrane type-1" evidence="8">
    <location>
        <begin position="91"/>
        <end position="276"/>
    </location>
</feature>
<evidence type="ECO:0000256" key="3">
    <source>
        <dbReference type="ARBA" id="ARBA00022475"/>
    </source>
</evidence>
<evidence type="ECO:0000313" key="9">
    <source>
        <dbReference type="EMBL" id="KUJ78730.1"/>
    </source>
</evidence>
<evidence type="ECO:0000256" key="2">
    <source>
        <dbReference type="ARBA" id="ARBA00022448"/>
    </source>
</evidence>
<dbReference type="NCBIfam" id="TIGR01097">
    <property type="entry name" value="PhnE"/>
    <property type="match status" value="1"/>
</dbReference>
<keyword evidence="2 7" id="KW-0813">Transport</keyword>
<dbReference type="PANTHER" id="PTHR30043:SF1">
    <property type="entry name" value="ABC TRANSPORT SYSTEM PERMEASE PROTEIN P69"/>
    <property type="match status" value="1"/>
</dbReference>
<proteinExistence type="inferred from homology"/>
<keyword evidence="5 7" id="KW-1133">Transmembrane helix</keyword>
<dbReference type="InterPro" id="IPR005769">
    <property type="entry name" value="PhnE/PtxC"/>
</dbReference>
<evidence type="ECO:0000313" key="10">
    <source>
        <dbReference type="Proteomes" id="UP000053690"/>
    </source>
</evidence>
<evidence type="ECO:0000259" key="8">
    <source>
        <dbReference type="PROSITE" id="PS50928"/>
    </source>
</evidence>
<dbReference type="Gene3D" id="1.10.3720.10">
    <property type="entry name" value="MetI-like"/>
    <property type="match status" value="1"/>
</dbReference>
<organism evidence="9 10">
    <name type="scientific">Ruegeria profundi</name>
    <dbReference type="NCBI Taxonomy" id="1685378"/>
    <lineage>
        <taxon>Bacteria</taxon>
        <taxon>Pseudomonadati</taxon>
        <taxon>Pseudomonadota</taxon>
        <taxon>Alphaproteobacteria</taxon>
        <taxon>Rhodobacterales</taxon>
        <taxon>Roseobacteraceae</taxon>
        <taxon>Ruegeria</taxon>
    </lineage>
</organism>
<evidence type="ECO:0000256" key="7">
    <source>
        <dbReference type="RuleBase" id="RU363032"/>
    </source>
</evidence>
<dbReference type="SUPFAM" id="SSF161098">
    <property type="entry name" value="MetI-like"/>
    <property type="match status" value="1"/>
</dbReference>
<comment type="similarity">
    <text evidence="7">Belongs to the binding-protein-dependent transport system permease family.</text>
</comment>
<evidence type="ECO:0000256" key="6">
    <source>
        <dbReference type="ARBA" id="ARBA00023136"/>
    </source>
</evidence>
<dbReference type="GO" id="GO:0015416">
    <property type="term" value="F:ABC-type phosphonate transporter activity"/>
    <property type="evidence" value="ECO:0007669"/>
    <property type="project" value="InterPro"/>
</dbReference>
<protein>
    <submittedName>
        <fullName evidence="9">Phosphonate ABC transporter permease</fullName>
    </submittedName>
</protein>
<dbReference type="Proteomes" id="UP000053690">
    <property type="component" value="Unassembled WGS sequence"/>
</dbReference>
<dbReference type="PANTHER" id="PTHR30043">
    <property type="entry name" value="PHOSPHONATES TRANSPORT SYSTEM PERMEASE PROTEIN"/>
    <property type="match status" value="1"/>
</dbReference>
<dbReference type="InterPro" id="IPR000515">
    <property type="entry name" value="MetI-like"/>
</dbReference>
<dbReference type="PROSITE" id="PS50928">
    <property type="entry name" value="ABC_TM1"/>
    <property type="match status" value="1"/>
</dbReference>
<evidence type="ECO:0000256" key="5">
    <source>
        <dbReference type="ARBA" id="ARBA00022989"/>
    </source>
</evidence>
<dbReference type="AlphaFoldDB" id="A0A0X3TZG0"/>
<keyword evidence="10" id="KW-1185">Reference proteome</keyword>
<sequence>MTELTAGTPTVEDIRDEYTAMTRRKKVYGGILLILFVVMMAAGFRTADSRNAGSFFDGWHRILDYPSEVLSEAWEKIAEMPANLVTFFPALVETLNIAAAATLAGTILGTFLALMSTRGMAYWPSLIPLFRRISDVFRAVPEIVIALVLIFILGGGPVPAMIAIAIHTAGALGKLFSEVNENASLKPVEGLQSVGANWSQRMYLGVIPQVGPNYVSYALLRFEINIRASAILGFVGAGGLGYELRNAMSWGQGRYDEAAAIFILLFVTIVVVDQLSGYLRDRLTHGSEKGASA</sequence>
<dbReference type="InterPro" id="IPR035906">
    <property type="entry name" value="MetI-like_sf"/>
</dbReference>
<keyword evidence="6 7" id="KW-0472">Membrane</keyword>
<keyword evidence="3" id="KW-1003">Cell membrane</keyword>
<dbReference type="EMBL" id="LQBP01000006">
    <property type="protein sequence ID" value="KUJ78730.1"/>
    <property type="molecule type" value="Genomic_DNA"/>
</dbReference>
<keyword evidence="4 7" id="KW-0812">Transmembrane</keyword>
<dbReference type="RefSeq" id="WP_068337850.1">
    <property type="nucleotide sequence ID" value="NZ_LQBP01000006.1"/>
</dbReference>
<feature type="transmembrane region" description="Helical" evidence="7">
    <location>
        <begin position="95"/>
        <end position="115"/>
    </location>
</feature>
<evidence type="ECO:0000256" key="1">
    <source>
        <dbReference type="ARBA" id="ARBA00004651"/>
    </source>
</evidence>